<dbReference type="RefSeq" id="WP_112404400.1">
    <property type="nucleotide sequence ID" value="NZ_QLTR01000023.1"/>
</dbReference>
<accession>A0A329E831</accession>
<dbReference type="Gene3D" id="1.10.10.1400">
    <property type="entry name" value="Terminase, small subunit, N-terminal DNA-binding domain, HTH motif"/>
    <property type="match status" value="1"/>
</dbReference>
<dbReference type="AlphaFoldDB" id="A0A329E831"/>
<dbReference type="InterPro" id="IPR005335">
    <property type="entry name" value="Terminase_ssu"/>
</dbReference>
<dbReference type="EMBL" id="QLTR01000023">
    <property type="protein sequence ID" value="RAS60084.1"/>
    <property type="molecule type" value="Genomic_DNA"/>
</dbReference>
<dbReference type="Proteomes" id="UP000248729">
    <property type="component" value="Unassembled WGS sequence"/>
</dbReference>
<sequence length="108" mass="12681">MKDRYTNVDLFSASSYRITDRYERFCREFLIDMNPTKAVRRTGCYSHKYAKQQAWRLMSNPLVVARIVELMELRMKSFNSDGCVDGTARNTSKLMMSRDAARLMSYRG</sequence>
<evidence type="ECO:0000313" key="1">
    <source>
        <dbReference type="EMBL" id="RAS60084.1"/>
    </source>
</evidence>
<dbReference type="Pfam" id="PF03592">
    <property type="entry name" value="Terminase_2"/>
    <property type="match status" value="1"/>
</dbReference>
<name>A0A329E831_VIBDI</name>
<gene>
    <name evidence="1" type="ORF">DET48_12355</name>
</gene>
<evidence type="ECO:0000313" key="2">
    <source>
        <dbReference type="Proteomes" id="UP000248729"/>
    </source>
</evidence>
<reference evidence="1 2" key="1">
    <citation type="submission" date="2018-06" db="EMBL/GenBank/DDBJ databases">
        <title>Freshwater and sediment microbial communities from various areas in North America, analyzing microbe dynamics in response to fracking.</title>
        <authorList>
            <person name="Lamendella R."/>
        </authorList>
    </citation>
    <scope>NUCLEOTIDE SEQUENCE [LARGE SCALE GENOMIC DNA]</scope>
    <source>
        <strain evidence="1 2">99A</strain>
    </source>
</reference>
<dbReference type="GO" id="GO:0051276">
    <property type="term" value="P:chromosome organization"/>
    <property type="evidence" value="ECO:0007669"/>
    <property type="project" value="InterPro"/>
</dbReference>
<comment type="caution">
    <text evidence="1">The sequence shown here is derived from an EMBL/GenBank/DDBJ whole genome shotgun (WGS) entry which is preliminary data.</text>
</comment>
<protein>
    <submittedName>
        <fullName evidence="1">Terminase small subunit</fullName>
    </submittedName>
</protein>
<proteinExistence type="predicted"/>
<dbReference type="InterPro" id="IPR038713">
    <property type="entry name" value="Terminase_Gp1_N_sf"/>
</dbReference>
<organism evidence="1 2">
    <name type="scientific">Vibrio diazotrophicus</name>
    <dbReference type="NCBI Taxonomy" id="685"/>
    <lineage>
        <taxon>Bacteria</taxon>
        <taxon>Pseudomonadati</taxon>
        <taxon>Pseudomonadota</taxon>
        <taxon>Gammaproteobacteria</taxon>
        <taxon>Vibrionales</taxon>
        <taxon>Vibrionaceae</taxon>
        <taxon>Vibrio</taxon>
    </lineage>
</organism>